<keyword evidence="1" id="KW-1133">Transmembrane helix</keyword>
<name>A0A916Q5L6_9FIRM</name>
<keyword evidence="3" id="KW-1185">Reference proteome</keyword>
<reference evidence="2" key="1">
    <citation type="submission" date="2020-06" db="EMBL/GenBank/DDBJ databases">
        <title>Characterization of fructooligosaccharide metabolism and fructooligosaccharide-degrading enzymes in human commensal butyrate producers.</title>
        <authorList>
            <person name="Tanno H."/>
            <person name="Fujii T."/>
            <person name="Hirano K."/>
            <person name="Maeno S."/>
            <person name="Tonozuka T."/>
            <person name="Sakamoto M."/>
            <person name="Ohkuma M."/>
            <person name="Tochio T."/>
            <person name="Endo A."/>
        </authorList>
    </citation>
    <scope>NUCLEOTIDE SEQUENCE</scope>
    <source>
        <strain evidence="2">JCM 17466</strain>
    </source>
</reference>
<comment type="caution">
    <text evidence="2">The sequence shown here is derived from an EMBL/GenBank/DDBJ whole genome shotgun (WGS) entry which is preliminary data.</text>
</comment>
<proteinExistence type="predicted"/>
<dbReference type="Proteomes" id="UP000613208">
    <property type="component" value="Unassembled WGS sequence"/>
</dbReference>
<organism evidence="2 3">
    <name type="scientific">Anaerostipes butyraticus</name>
    <dbReference type="NCBI Taxonomy" id="645466"/>
    <lineage>
        <taxon>Bacteria</taxon>
        <taxon>Bacillati</taxon>
        <taxon>Bacillota</taxon>
        <taxon>Clostridia</taxon>
        <taxon>Lachnospirales</taxon>
        <taxon>Lachnospiraceae</taxon>
        <taxon>Anaerostipes</taxon>
    </lineage>
</organism>
<feature type="transmembrane region" description="Helical" evidence="1">
    <location>
        <begin position="75"/>
        <end position="94"/>
    </location>
</feature>
<feature type="transmembrane region" description="Helical" evidence="1">
    <location>
        <begin position="48"/>
        <end position="68"/>
    </location>
</feature>
<evidence type="ECO:0000256" key="1">
    <source>
        <dbReference type="SAM" id="Phobius"/>
    </source>
</evidence>
<dbReference type="Pfam" id="PF19700">
    <property type="entry name" value="DUF6198"/>
    <property type="match status" value="1"/>
</dbReference>
<dbReference type="RefSeq" id="WP_243282552.1">
    <property type="nucleotide sequence ID" value="NZ_BLYI01000027.1"/>
</dbReference>
<dbReference type="PANTHER" id="PTHR40078">
    <property type="entry name" value="INTEGRAL MEMBRANE PROTEIN-RELATED"/>
    <property type="match status" value="1"/>
</dbReference>
<evidence type="ECO:0008006" key="4">
    <source>
        <dbReference type="Google" id="ProtNLM"/>
    </source>
</evidence>
<sequence length="219" mass="24016">MKEQLNRAVIYFFGLIVLALGIVLNTKTLLGVSPIISIPYNVCQIGHFNLGITVFIFYSFCVLVEAVIKGKNFKIYDLLQIPMSLVTSMFINFFDQYLNLQPDTVAGKFLLLIAAVLVTGIGAATMVNMKLIPNPADALAAAIGEKIHRDMGLGKNIFDFTCFCIALVIGFAFTGHIIGIGIGTLFVVIFTGRVIAVYNYLLKVKMQMAAGLLTQEEMF</sequence>
<feature type="transmembrane region" description="Helical" evidence="1">
    <location>
        <begin position="180"/>
        <end position="201"/>
    </location>
</feature>
<accession>A0A916Q5L6</accession>
<dbReference type="InterPro" id="IPR038750">
    <property type="entry name" value="YczE/YyaS-like"/>
</dbReference>
<feature type="transmembrane region" description="Helical" evidence="1">
    <location>
        <begin position="106"/>
        <end position="127"/>
    </location>
</feature>
<feature type="transmembrane region" description="Helical" evidence="1">
    <location>
        <begin position="12"/>
        <end position="36"/>
    </location>
</feature>
<evidence type="ECO:0000313" key="3">
    <source>
        <dbReference type="Proteomes" id="UP000613208"/>
    </source>
</evidence>
<keyword evidence="1" id="KW-0812">Transmembrane</keyword>
<dbReference type="PANTHER" id="PTHR40078:SF1">
    <property type="entry name" value="INTEGRAL MEMBRANE PROTEIN"/>
    <property type="match status" value="1"/>
</dbReference>
<dbReference type="EMBL" id="BLYI01000027">
    <property type="protein sequence ID" value="GFO84829.1"/>
    <property type="molecule type" value="Genomic_DNA"/>
</dbReference>
<dbReference type="AlphaFoldDB" id="A0A916Q5L6"/>
<keyword evidence="1" id="KW-0472">Membrane</keyword>
<evidence type="ECO:0000313" key="2">
    <source>
        <dbReference type="EMBL" id="GFO84829.1"/>
    </source>
</evidence>
<protein>
    <recommendedName>
        <fullName evidence="4">YitT family protein</fullName>
    </recommendedName>
</protein>
<feature type="transmembrane region" description="Helical" evidence="1">
    <location>
        <begin position="156"/>
        <end position="174"/>
    </location>
</feature>
<gene>
    <name evidence="2" type="ORF">ANBU17_11760</name>
</gene>